<dbReference type="EMBL" id="CP014692">
    <property type="protein sequence ID" value="AQS85140.1"/>
    <property type="molecule type" value="Genomic_DNA"/>
</dbReference>
<dbReference type="Proteomes" id="UP000188937">
    <property type="component" value="Chromosome"/>
</dbReference>
<evidence type="ECO:0000313" key="2">
    <source>
        <dbReference type="Proteomes" id="UP000188937"/>
    </source>
</evidence>
<dbReference type="STRING" id="435.A0U92_10500"/>
<gene>
    <name evidence="1" type="ORF">A0U92_10500</name>
</gene>
<proteinExistence type="predicted"/>
<accession>A0A1U9KH73</accession>
<sequence length="110" mass="12480">MTVDDDMEIIEEIEKAKPKTKSNKLDDIRRKLAAKNPELMEAKKNNAIIAYQSTPKGSGLRNDAFWKLGLALKKAGYDYIEIESTLKNIADDSDRRKQIKSIISNLKKAK</sequence>
<dbReference type="RefSeq" id="WP_077813186.1">
    <property type="nucleotide sequence ID" value="NZ_CP014692.1"/>
</dbReference>
<name>A0A1U9KH73_ACEAC</name>
<keyword evidence="2" id="KW-1185">Reference proteome</keyword>
<protein>
    <submittedName>
        <fullName evidence="1">Uncharacterized protein</fullName>
    </submittedName>
</protein>
<evidence type="ECO:0000313" key="1">
    <source>
        <dbReference type="EMBL" id="AQS85140.1"/>
    </source>
</evidence>
<organism evidence="1 2">
    <name type="scientific">Acetobacter aceti</name>
    <dbReference type="NCBI Taxonomy" id="435"/>
    <lineage>
        <taxon>Bacteria</taxon>
        <taxon>Pseudomonadati</taxon>
        <taxon>Pseudomonadota</taxon>
        <taxon>Alphaproteobacteria</taxon>
        <taxon>Acetobacterales</taxon>
        <taxon>Acetobacteraceae</taxon>
        <taxon>Acetobacter</taxon>
        <taxon>Acetobacter subgen. Acetobacter</taxon>
    </lineage>
</organism>
<dbReference type="KEGG" id="aace:A0U92_10500"/>
<reference evidence="1 2" key="1">
    <citation type="submission" date="2016-03" db="EMBL/GenBank/DDBJ databases">
        <title>Acetic acid bacteria sequencing.</title>
        <authorList>
            <person name="Brandt J."/>
            <person name="Jakob F."/>
            <person name="Vogel R.F."/>
        </authorList>
    </citation>
    <scope>NUCLEOTIDE SEQUENCE [LARGE SCALE GENOMIC DNA]</scope>
    <source>
        <strain evidence="1 2">TMW2.1153</strain>
    </source>
</reference>
<dbReference type="AlphaFoldDB" id="A0A1U9KH73"/>